<dbReference type="InterPro" id="IPR002323">
    <property type="entry name" value="Cyt_CIE"/>
</dbReference>
<evidence type="ECO:0000313" key="10">
    <source>
        <dbReference type="Proteomes" id="UP000437638"/>
    </source>
</evidence>
<feature type="chain" id="PRO_5030870583" evidence="7">
    <location>
        <begin position="34"/>
        <end position="113"/>
    </location>
</feature>
<dbReference type="Proteomes" id="UP000437638">
    <property type="component" value="Unassembled WGS sequence"/>
</dbReference>
<dbReference type="GO" id="GO:0009055">
    <property type="term" value="F:electron transfer activity"/>
    <property type="evidence" value="ECO:0007669"/>
    <property type="project" value="InterPro"/>
</dbReference>
<dbReference type="Pfam" id="PF13442">
    <property type="entry name" value="Cytochrome_CBB3"/>
    <property type="match status" value="1"/>
</dbReference>
<accession>A0A7X3KSH1</accession>
<evidence type="ECO:0000256" key="5">
    <source>
        <dbReference type="ARBA" id="ARBA00023004"/>
    </source>
</evidence>
<dbReference type="PROSITE" id="PS51007">
    <property type="entry name" value="CYTC"/>
    <property type="match status" value="1"/>
</dbReference>
<dbReference type="EMBL" id="WTKP01000008">
    <property type="protein sequence ID" value="MWJ28977.1"/>
    <property type="molecule type" value="Genomic_DNA"/>
</dbReference>
<keyword evidence="7" id="KW-0732">Signal</keyword>
<dbReference type="GO" id="GO:0020037">
    <property type="term" value="F:heme binding"/>
    <property type="evidence" value="ECO:0007669"/>
    <property type="project" value="InterPro"/>
</dbReference>
<gene>
    <name evidence="9" type="ORF">GPM19_12345</name>
</gene>
<name>A0A7X3KSH1_9GAMM</name>
<reference evidence="9 10" key="1">
    <citation type="submission" date="2019-12" db="EMBL/GenBank/DDBJ databases">
        <title>Halomonas rutogse sp. nov. isolated from two lakes on Tibetan Plateau.</title>
        <authorList>
            <person name="Gao P."/>
        </authorList>
    </citation>
    <scope>NUCLEOTIDE SEQUENCE [LARGE SCALE GENOMIC DNA]</scope>
    <source>
        <strain evidence="9 10">ZH2S</strain>
    </source>
</reference>
<evidence type="ECO:0000256" key="3">
    <source>
        <dbReference type="ARBA" id="ARBA00022723"/>
    </source>
</evidence>
<evidence type="ECO:0000259" key="8">
    <source>
        <dbReference type="PROSITE" id="PS51007"/>
    </source>
</evidence>
<protein>
    <submittedName>
        <fullName evidence="9">Cytochrome c5 family protein</fullName>
    </submittedName>
</protein>
<dbReference type="PANTHER" id="PTHR40942:SF2">
    <property type="entry name" value="CYTOCHROME-RELATED"/>
    <property type="match status" value="1"/>
</dbReference>
<keyword evidence="3 6" id="KW-0479">Metal-binding</keyword>
<sequence>MTMIDFRKPMMKILSAALVAASAALAFSVTAQAEPDGEAIYNQACMACHMTGAAGAPIKGDAEAWEPRLEKGMEILYTHSIEGFNAMPPKGGNLSLSDEEVKASVDFMVSAVE</sequence>
<evidence type="ECO:0000256" key="4">
    <source>
        <dbReference type="ARBA" id="ARBA00022982"/>
    </source>
</evidence>
<keyword evidence="4" id="KW-0249">Electron transport</keyword>
<keyword evidence="10" id="KW-1185">Reference proteome</keyword>
<evidence type="ECO:0000256" key="6">
    <source>
        <dbReference type="PROSITE-ProRule" id="PRU00433"/>
    </source>
</evidence>
<evidence type="ECO:0000313" key="9">
    <source>
        <dbReference type="EMBL" id="MWJ28977.1"/>
    </source>
</evidence>
<organism evidence="9 10">
    <name type="scientific">Vreelandella zhuhanensis</name>
    <dbReference type="NCBI Taxonomy" id="2684210"/>
    <lineage>
        <taxon>Bacteria</taxon>
        <taxon>Pseudomonadati</taxon>
        <taxon>Pseudomonadota</taxon>
        <taxon>Gammaproteobacteria</taxon>
        <taxon>Oceanospirillales</taxon>
        <taxon>Halomonadaceae</taxon>
        <taxon>Vreelandella</taxon>
    </lineage>
</organism>
<comment type="caution">
    <text evidence="9">The sequence shown here is derived from an EMBL/GenBank/DDBJ whole genome shotgun (WGS) entry which is preliminary data.</text>
</comment>
<evidence type="ECO:0000256" key="1">
    <source>
        <dbReference type="ARBA" id="ARBA00022448"/>
    </source>
</evidence>
<dbReference type="AlphaFoldDB" id="A0A7X3KSH1"/>
<dbReference type="GO" id="GO:0005506">
    <property type="term" value="F:iron ion binding"/>
    <property type="evidence" value="ECO:0007669"/>
    <property type="project" value="InterPro"/>
</dbReference>
<dbReference type="Gene3D" id="1.10.760.10">
    <property type="entry name" value="Cytochrome c-like domain"/>
    <property type="match status" value="1"/>
</dbReference>
<dbReference type="InterPro" id="IPR036909">
    <property type="entry name" value="Cyt_c-like_dom_sf"/>
</dbReference>
<dbReference type="PANTHER" id="PTHR40942">
    <property type="match status" value="1"/>
</dbReference>
<keyword evidence="1" id="KW-0813">Transport</keyword>
<dbReference type="SUPFAM" id="SSF46626">
    <property type="entry name" value="Cytochrome c"/>
    <property type="match status" value="1"/>
</dbReference>
<evidence type="ECO:0000256" key="2">
    <source>
        <dbReference type="ARBA" id="ARBA00022617"/>
    </source>
</evidence>
<feature type="signal peptide" evidence="7">
    <location>
        <begin position="1"/>
        <end position="33"/>
    </location>
</feature>
<dbReference type="PRINTS" id="PR00607">
    <property type="entry name" value="CYTCHROMECIE"/>
</dbReference>
<evidence type="ECO:0000256" key="7">
    <source>
        <dbReference type="SAM" id="SignalP"/>
    </source>
</evidence>
<dbReference type="InterPro" id="IPR009056">
    <property type="entry name" value="Cyt_c-like_dom"/>
</dbReference>
<keyword evidence="5 6" id="KW-0408">Iron</keyword>
<proteinExistence type="predicted"/>
<keyword evidence="2 6" id="KW-0349">Heme</keyword>
<feature type="domain" description="Cytochrome c" evidence="8">
    <location>
        <begin position="32"/>
        <end position="112"/>
    </location>
</feature>